<feature type="region of interest" description="Disordered" evidence="2">
    <location>
        <begin position="23"/>
        <end position="42"/>
    </location>
</feature>
<feature type="non-terminal residue" evidence="3">
    <location>
        <position position="250"/>
    </location>
</feature>
<accession>A0ABD3X1U8</accession>
<protein>
    <submittedName>
        <fullName evidence="3">Uncharacterized protein</fullName>
    </submittedName>
</protein>
<evidence type="ECO:0000256" key="2">
    <source>
        <dbReference type="SAM" id="MobiDB-lite"/>
    </source>
</evidence>
<keyword evidence="4" id="KW-1185">Reference proteome</keyword>
<feature type="region of interest" description="Disordered" evidence="2">
    <location>
        <begin position="111"/>
        <end position="156"/>
    </location>
</feature>
<organism evidence="3 4">
    <name type="scientific">Sinanodonta woodiana</name>
    <name type="common">Chinese pond mussel</name>
    <name type="synonym">Anodonta woodiana</name>
    <dbReference type="NCBI Taxonomy" id="1069815"/>
    <lineage>
        <taxon>Eukaryota</taxon>
        <taxon>Metazoa</taxon>
        <taxon>Spiralia</taxon>
        <taxon>Lophotrochozoa</taxon>
        <taxon>Mollusca</taxon>
        <taxon>Bivalvia</taxon>
        <taxon>Autobranchia</taxon>
        <taxon>Heteroconchia</taxon>
        <taxon>Palaeoheterodonta</taxon>
        <taxon>Unionida</taxon>
        <taxon>Unionoidea</taxon>
        <taxon>Unionidae</taxon>
        <taxon>Unioninae</taxon>
        <taxon>Sinanodonta</taxon>
    </lineage>
</organism>
<sequence length="250" mass="28092">QSEKVSDAVLSTGRHFQVSKTYEEVKPSRPIGRHMVPRTFDGKDTIITSPVIYNEDHSRPAGPPVAKSSTSIFEATCPRPGNESSRTDSTVKVNAEEMSGIDKHAIYLTNEDRTQKSKTKEKTTFPPVETGDAGRIKTAKSNEHHATSSSNDINRNPEYEQNFKILEVRVRQLSAEKDGLLNRLSEIGAIKLTENNPNVTDLSDPNRPEKVVQELSEIYDNEWTNAYERLTIIRKKNTDVCAKKLLQVLQ</sequence>
<dbReference type="EMBL" id="JBJQND010000004">
    <property type="protein sequence ID" value="KAL3879691.1"/>
    <property type="molecule type" value="Genomic_DNA"/>
</dbReference>
<gene>
    <name evidence="3" type="ORF">ACJMK2_031978</name>
</gene>
<reference evidence="3 4" key="1">
    <citation type="submission" date="2024-11" db="EMBL/GenBank/DDBJ databases">
        <title>Chromosome-level genome assembly of the freshwater bivalve Anodonta woodiana.</title>
        <authorList>
            <person name="Chen X."/>
        </authorList>
    </citation>
    <scope>NUCLEOTIDE SEQUENCE [LARGE SCALE GENOMIC DNA]</scope>
    <source>
        <strain evidence="3">MN2024</strain>
        <tissue evidence="3">Gills</tissue>
    </source>
</reference>
<proteinExistence type="predicted"/>
<evidence type="ECO:0000256" key="1">
    <source>
        <dbReference type="SAM" id="Coils"/>
    </source>
</evidence>
<feature type="compositionally biased region" description="Basic and acidic residues" evidence="2">
    <location>
        <begin position="132"/>
        <end position="146"/>
    </location>
</feature>
<feature type="region of interest" description="Disordered" evidence="2">
    <location>
        <begin position="52"/>
        <end position="91"/>
    </location>
</feature>
<feature type="compositionally biased region" description="Polar residues" evidence="2">
    <location>
        <begin position="82"/>
        <end position="91"/>
    </location>
</feature>
<feature type="non-terminal residue" evidence="3">
    <location>
        <position position="1"/>
    </location>
</feature>
<keyword evidence="1" id="KW-0175">Coiled coil</keyword>
<feature type="coiled-coil region" evidence="1">
    <location>
        <begin position="156"/>
        <end position="183"/>
    </location>
</feature>
<evidence type="ECO:0000313" key="4">
    <source>
        <dbReference type="Proteomes" id="UP001634394"/>
    </source>
</evidence>
<dbReference type="Proteomes" id="UP001634394">
    <property type="component" value="Unassembled WGS sequence"/>
</dbReference>
<feature type="compositionally biased region" description="Basic and acidic residues" evidence="2">
    <location>
        <begin position="111"/>
        <end position="123"/>
    </location>
</feature>
<evidence type="ECO:0000313" key="3">
    <source>
        <dbReference type="EMBL" id="KAL3879691.1"/>
    </source>
</evidence>
<dbReference type="AlphaFoldDB" id="A0ABD3X1U8"/>
<name>A0ABD3X1U8_SINWO</name>
<comment type="caution">
    <text evidence="3">The sequence shown here is derived from an EMBL/GenBank/DDBJ whole genome shotgun (WGS) entry which is preliminary data.</text>
</comment>